<dbReference type="EMBL" id="JABMIG020000036">
    <property type="protein sequence ID" value="KAL3799769.1"/>
    <property type="molecule type" value="Genomic_DNA"/>
</dbReference>
<feature type="region of interest" description="Disordered" evidence="1">
    <location>
        <begin position="56"/>
        <end position="96"/>
    </location>
</feature>
<feature type="region of interest" description="Disordered" evidence="1">
    <location>
        <begin position="204"/>
        <end position="241"/>
    </location>
</feature>
<name>A0ABD3QIS6_9STRA</name>
<feature type="compositionally biased region" description="Basic and acidic residues" evidence="1">
    <location>
        <begin position="77"/>
        <end position="96"/>
    </location>
</feature>
<dbReference type="Proteomes" id="UP001516023">
    <property type="component" value="Unassembled WGS sequence"/>
</dbReference>
<feature type="compositionally biased region" description="Polar residues" evidence="1">
    <location>
        <begin position="204"/>
        <end position="220"/>
    </location>
</feature>
<gene>
    <name evidence="2" type="ORF">HJC23_010419</name>
</gene>
<protein>
    <submittedName>
        <fullName evidence="2">Uncharacterized protein</fullName>
    </submittedName>
</protein>
<sequence length="251" mass="28388">MSFLSCVLTSFDAKDRDMVATFPSEIDASQVSVELKMAKKQRHYISKLQQLSKKLAQSNEVGPTELPSPSIPQRQYEAAKSEESENDNEETRINKFKEDRQIRYRKKLKALGQLLRETEMANNPNKSTLSDTSCLTSDVSRERSRNDVVNSVDRKSFQLRELCRCCYSMETYVEDVFSADDDIEQLLFQETLDDTILTDEWSLDVSSTPSGQTKSATDGSLAQGDGLSRGHSVQREGSRPTMLFRGDPCEI</sequence>
<comment type="caution">
    <text evidence="2">The sequence shown here is derived from an EMBL/GenBank/DDBJ whole genome shotgun (WGS) entry which is preliminary data.</text>
</comment>
<keyword evidence="3" id="KW-1185">Reference proteome</keyword>
<proteinExistence type="predicted"/>
<organism evidence="2 3">
    <name type="scientific">Cyclotella cryptica</name>
    <dbReference type="NCBI Taxonomy" id="29204"/>
    <lineage>
        <taxon>Eukaryota</taxon>
        <taxon>Sar</taxon>
        <taxon>Stramenopiles</taxon>
        <taxon>Ochrophyta</taxon>
        <taxon>Bacillariophyta</taxon>
        <taxon>Coscinodiscophyceae</taxon>
        <taxon>Thalassiosirophycidae</taxon>
        <taxon>Stephanodiscales</taxon>
        <taxon>Stephanodiscaceae</taxon>
        <taxon>Cyclotella</taxon>
    </lineage>
</organism>
<evidence type="ECO:0000256" key="1">
    <source>
        <dbReference type="SAM" id="MobiDB-lite"/>
    </source>
</evidence>
<reference evidence="2 3" key="1">
    <citation type="journal article" date="2020" name="G3 (Bethesda)">
        <title>Improved Reference Genome for Cyclotella cryptica CCMP332, a Model for Cell Wall Morphogenesis, Salinity Adaptation, and Lipid Production in Diatoms (Bacillariophyta).</title>
        <authorList>
            <person name="Roberts W.R."/>
            <person name="Downey K.M."/>
            <person name="Ruck E.C."/>
            <person name="Traller J.C."/>
            <person name="Alverson A.J."/>
        </authorList>
    </citation>
    <scope>NUCLEOTIDE SEQUENCE [LARGE SCALE GENOMIC DNA]</scope>
    <source>
        <strain evidence="2 3">CCMP332</strain>
    </source>
</reference>
<dbReference type="AlphaFoldDB" id="A0ABD3QIS6"/>
<evidence type="ECO:0000313" key="2">
    <source>
        <dbReference type="EMBL" id="KAL3799769.1"/>
    </source>
</evidence>
<accession>A0ABD3QIS6</accession>
<evidence type="ECO:0000313" key="3">
    <source>
        <dbReference type="Proteomes" id="UP001516023"/>
    </source>
</evidence>